<gene>
    <name evidence="2" type="ORF">SCUD_LOCUS9124</name>
</gene>
<sequence>MAAATAGESSVTISTTCRLYNFSFGLLISLYLFIFLLHNFFDCQDLCEQLLDEKVVHENDSYKYECNPSVSNTHTQSYNNYYEQRICLIQSHPVVNGGLFKLPFDKITIPTYRFKYFGNDADHININNAGEITIQGEKLLGKISNRIAGIENYDLESLALKEHVCHNTYGLLSTENI</sequence>
<feature type="transmembrane region" description="Helical" evidence="1">
    <location>
        <begin position="19"/>
        <end position="41"/>
    </location>
</feature>
<name>A0A183K2B1_9TREM</name>
<keyword evidence="1" id="KW-0472">Membrane</keyword>
<reference evidence="4" key="1">
    <citation type="submission" date="2016-06" db="UniProtKB">
        <authorList>
            <consortium name="WormBaseParasite"/>
        </authorList>
    </citation>
    <scope>IDENTIFICATION</scope>
</reference>
<dbReference type="EMBL" id="UZAK01033081">
    <property type="protein sequence ID" value="VDP34240.1"/>
    <property type="molecule type" value="Genomic_DNA"/>
</dbReference>
<dbReference type="AlphaFoldDB" id="A0A183K2B1"/>
<proteinExistence type="predicted"/>
<keyword evidence="1" id="KW-0812">Transmembrane</keyword>
<reference evidence="2 3" key="2">
    <citation type="submission" date="2018-11" db="EMBL/GenBank/DDBJ databases">
        <authorList>
            <consortium name="Pathogen Informatics"/>
        </authorList>
    </citation>
    <scope>NUCLEOTIDE SEQUENCE [LARGE SCALE GENOMIC DNA]</scope>
    <source>
        <strain evidence="2">Dakar</strain>
        <strain evidence="3">Dakar, Senegal</strain>
    </source>
</reference>
<organism evidence="4">
    <name type="scientific">Schistosoma curassoni</name>
    <dbReference type="NCBI Taxonomy" id="6186"/>
    <lineage>
        <taxon>Eukaryota</taxon>
        <taxon>Metazoa</taxon>
        <taxon>Spiralia</taxon>
        <taxon>Lophotrochozoa</taxon>
        <taxon>Platyhelminthes</taxon>
        <taxon>Trematoda</taxon>
        <taxon>Digenea</taxon>
        <taxon>Strigeidida</taxon>
        <taxon>Schistosomatoidea</taxon>
        <taxon>Schistosomatidae</taxon>
        <taxon>Schistosoma</taxon>
    </lineage>
</organism>
<dbReference type="Proteomes" id="UP000279833">
    <property type="component" value="Unassembled WGS sequence"/>
</dbReference>
<protein>
    <submittedName>
        <fullName evidence="2 4">Uncharacterized protein</fullName>
    </submittedName>
</protein>
<evidence type="ECO:0000256" key="1">
    <source>
        <dbReference type="SAM" id="Phobius"/>
    </source>
</evidence>
<dbReference type="WBParaSite" id="SCUD_0000912401-mRNA-1">
    <property type="protein sequence ID" value="SCUD_0000912401-mRNA-1"/>
    <property type="gene ID" value="SCUD_0000912401"/>
</dbReference>
<keyword evidence="1" id="KW-1133">Transmembrane helix</keyword>
<keyword evidence="3" id="KW-1185">Reference proteome</keyword>
<evidence type="ECO:0000313" key="2">
    <source>
        <dbReference type="EMBL" id="VDP34240.1"/>
    </source>
</evidence>
<evidence type="ECO:0000313" key="3">
    <source>
        <dbReference type="Proteomes" id="UP000279833"/>
    </source>
</evidence>
<evidence type="ECO:0000313" key="4">
    <source>
        <dbReference type="WBParaSite" id="SCUD_0000912401-mRNA-1"/>
    </source>
</evidence>
<accession>A0A183K2B1</accession>